<dbReference type="PANTHER" id="PTHR14614">
    <property type="entry name" value="HEPATOCELLULAR CARCINOMA-ASSOCIATED ANTIGEN"/>
    <property type="match status" value="1"/>
</dbReference>
<dbReference type="Pfam" id="PF10294">
    <property type="entry name" value="Methyltransf_16"/>
    <property type="match status" value="1"/>
</dbReference>
<keyword evidence="2" id="KW-1185">Reference proteome</keyword>
<comment type="caution">
    <text evidence="1">The sequence shown here is derived from an EMBL/GenBank/DDBJ whole genome shotgun (WGS) entry which is preliminary data.</text>
</comment>
<dbReference type="SUPFAM" id="SSF53335">
    <property type="entry name" value="S-adenosyl-L-methionine-dependent methyltransferases"/>
    <property type="match status" value="1"/>
</dbReference>
<dbReference type="InterPro" id="IPR029063">
    <property type="entry name" value="SAM-dependent_MTases_sf"/>
</dbReference>
<dbReference type="EMBL" id="CAJVPV010000379">
    <property type="protein sequence ID" value="CAG8454114.1"/>
    <property type="molecule type" value="Genomic_DNA"/>
</dbReference>
<dbReference type="GO" id="GO:0032991">
    <property type="term" value="C:protein-containing complex"/>
    <property type="evidence" value="ECO:0007669"/>
    <property type="project" value="TreeGrafter"/>
</dbReference>
<dbReference type="InterPro" id="IPR019410">
    <property type="entry name" value="Methyltransf_16"/>
</dbReference>
<dbReference type="AlphaFoldDB" id="A0A9N8VM24"/>
<proteinExistence type="predicted"/>
<reference evidence="1" key="1">
    <citation type="submission" date="2021-06" db="EMBL/GenBank/DDBJ databases">
        <authorList>
            <person name="Kallberg Y."/>
            <person name="Tangrot J."/>
            <person name="Rosling A."/>
        </authorList>
    </citation>
    <scope>NUCLEOTIDE SEQUENCE</scope>
    <source>
        <strain evidence="1">CL551</strain>
    </source>
</reference>
<dbReference type="PANTHER" id="PTHR14614:SF109">
    <property type="entry name" value="RIBOSOMAL LYSINE N-METHYLTRANSFERASE 5"/>
    <property type="match status" value="1"/>
</dbReference>
<dbReference type="Proteomes" id="UP000789342">
    <property type="component" value="Unassembled WGS sequence"/>
</dbReference>
<evidence type="ECO:0000313" key="2">
    <source>
        <dbReference type="Proteomes" id="UP000789342"/>
    </source>
</evidence>
<name>A0A9N8VM24_9GLOM</name>
<gene>
    <name evidence="1" type="ORF">AMORRO_LOCUS1053</name>
</gene>
<dbReference type="GO" id="GO:0005829">
    <property type="term" value="C:cytosol"/>
    <property type="evidence" value="ECO:0007669"/>
    <property type="project" value="TreeGrafter"/>
</dbReference>
<dbReference type="OrthoDB" id="443981at2759"/>
<accession>A0A9N8VM24</accession>
<evidence type="ECO:0000313" key="1">
    <source>
        <dbReference type="EMBL" id="CAG8454114.1"/>
    </source>
</evidence>
<sequence length="275" mass="30991">MSPISIPHGAVQVIDPYEEVFLLYTEGRPLEWKHNRVVSQKKNYVEVTIDDRTTVNIGQSQSLLSARGTTGSVLWDSSIMLSRLMITNREWLGLSTEKTNVIELGSGCGLTGIALSSHVRLMALTDQASMIPHLWKNVKRNLGNQNSKVIVTELMWGEDIDKDIIRQHWDYVIASDCIFNESINVSFVETLVKLCGGVGGDNSKTTRPASTSDESGREDLQRTVVIIALELRSDEVHSNFLEEMTVKRNFMMWRLPTSMYGSEFEKGYAVYVAWI</sequence>
<protein>
    <submittedName>
        <fullName evidence="1">14267_t:CDS:1</fullName>
    </submittedName>
</protein>
<dbReference type="Gene3D" id="3.40.50.150">
    <property type="entry name" value="Vaccinia Virus protein VP39"/>
    <property type="match status" value="1"/>
</dbReference>
<organism evidence="1 2">
    <name type="scientific">Acaulospora morrowiae</name>
    <dbReference type="NCBI Taxonomy" id="94023"/>
    <lineage>
        <taxon>Eukaryota</taxon>
        <taxon>Fungi</taxon>
        <taxon>Fungi incertae sedis</taxon>
        <taxon>Mucoromycota</taxon>
        <taxon>Glomeromycotina</taxon>
        <taxon>Glomeromycetes</taxon>
        <taxon>Diversisporales</taxon>
        <taxon>Acaulosporaceae</taxon>
        <taxon>Acaulospora</taxon>
    </lineage>
</organism>